<evidence type="ECO:0000256" key="2">
    <source>
        <dbReference type="ARBA" id="ARBA00023235"/>
    </source>
</evidence>
<protein>
    <recommendedName>
        <fullName evidence="3">Tautomerase</fullName>
        <ecNumber evidence="3">5.3.2.-</ecNumber>
    </recommendedName>
</protein>
<evidence type="ECO:0000313" key="6">
    <source>
        <dbReference type="Proteomes" id="UP001519343"/>
    </source>
</evidence>
<dbReference type="EC" id="5.3.2.-" evidence="3"/>
<keyword evidence="2 3" id="KW-0413">Isomerase</keyword>
<dbReference type="GO" id="GO:0016853">
    <property type="term" value="F:isomerase activity"/>
    <property type="evidence" value="ECO:0007669"/>
    <property type="project" value="UniProtKB-KW"/>
</dbReference>
<dbReference type="InterPro" id="IPR018191">
    <property type="entry name" value="4-OT"/>
</dbReference>
<dbReference type="EMBL" id="JAGGKT010000010">
    <property type="protein sequence ID" value="MBP1933284.1"/>
    <property type="molecule type" value="Genomic_DNA"/>
</dbReference>
<dbReference type="Proteomes" id="UP001519343">
    <property type="component" value="Unassembled WGS sequence"/>
</dbReference>
<name>A0ABS4GSQ1_9BACL</name>
<dbReference type="NCBIfam" id="TIGR00013">
    <property type="entry name" value="taut"/>
    <property type="match status" value="1"/>
</dbReference>
<dbReference type="RefSeq" id="WP_209811298.1">
    <property type="nucleotide sequence ID" value="NZ_JAGGKT010000010.1"/>
</dbReference>
<comment type="similarity">
    <text evidence="1 3">Belongs to the 4-oxalocrotonate tautomerase family.</text>
</comment>
<dbReference type="Gene3D" id="3.30.429.10">
    <property type="entry name" value="Macrophage Migration Inhibitory Factor"/>
    <property type="match status" value="1"/>
</dbReference>
<dbReference type="Pfam" id="PF01361">
    <property type="entry name" value="Tautomerase"/>
    <property type="match status" value="1"/>
</dbReference>
<keyword evidence="6" id="KW-1185">Reference proteome</keyword>
<dbReference type="SUPFAM" id="SSF55331">
    <property type="entry name" value="Tautomerase/MIF"/>
    <property type="match status" value="1"/>
</dbReference>
<evidence type="ECO:0000259" key="4">
    <source>
        <dbReference type="Pfam" id="PF01361"/>
    </source>
</evidence>
<evidence type="ECO:0000256" key="3">
    <source>
        <dbReference type="RuleBase" id="RU362032"/>
    </source>
</evidence>
<evidence type="ECO:0000256" key="1">
    <source>
        <dbReference type="ARBA" id="ARBA00006723"/>
    </source>
</evidence>
<gene>
    <name evidence="5" type="ORF">J2Z37_003297</name>
</gene>
<comment type="caution">
    <text evidence="5">The sequence shown here is derived from an EMBL/GenBank/DDBJ whole genome shotgun (WGS) entry which is preliminary data.</text>
</comment>
<organism evidence="5 6">
    <name type="scientific">Ammoniphilus resinae</name>
    <dbReference type="NCBI Taxonomy" id="861532"/>
    <lineage>
        <taxon>Bacteria</taxon>
        <taxon>Bacillati</taxon>
        <taxon>Bacillota</taxon>
        <taxon>Bacilli</taxon>
        <taxon>Bacillales</taxon>
        <taxon>Paenibacillaceae</taxon>
        <taxon>Aneurinibacillus group</taxon>
        <taxon>Ammoniphilus</taxon>
    </lineage>
</organism>
<dbReference type="InterPro" id="IPR014347">
    <property type="entry name" value="Tautomerase/MIF_sf"/>
</dbReference>
<accession>A0ABS4GSQ1</accession>
<dbReference type="PANTHER" id="PTHR35530">
    <property type="entry name" value="TAUTOMERASE-RELATED"/>
    <property type="match status" value="1"/>
</dbReference>
<dbReference type="InterPro" id="IPR004370">
    <property type="entry name" value="4-OT-like_dom"/>
</dbReference>
<evidence type="ECO:0000313" key="5">
    <source>
        <dbReference type="EMBL" id="MBP1933284.1"/>
    </source>
</evidence>
<feature type="domain" description="4-oxalocrotonate tautomerase-like" evidence="4">
    <location>
        <begin position="2"/>
        <end position="57"/>
    </location>
</feature>
<dbReference type="PANTHER" id="PTHR35530:SF1">
    <property type="entry name" value="2-HYDROXYMUCONATE TAUTOMERASE"/>
    <property type="match status" value="1"/>
</dbReference>
<reference evidence="5 6" key="1">
    <citation type="submission" date="2021-03" db="EMBL/GenBank/DDBJ databases">
        <title>Genomic Encyclopedia of Type Strains, Phase IV (KMG-IV): sequencing the most valuable type-strain genomes for metagenomic binning, comparative biology and taxonomic classification.</title>
        <authorList>
            <person name="Goeker M."/>
        </authorList>
    </citation>
    <scope>NUCLEOTIDE SEQUENCE [LARGE SCALE GENOMIC DNA]</scope>
    <source>
        <strain evidence="5 6">DSM 24738</strain>
    </source>
</reference>
<sequence>MPTITVQLKEGQSEEQRTRIIQGLTDEFVRLTDINPEKVHVIIEEVKSGNWGIGGKII</sequence>
<proteinExistence type="inferred from homology"/>